<dbReference type="PANTHER" id="PTHR30363:SF44">
    <property type="entry name" value="AGA OPERON TRANSCRIPTIONAL REPRESSOR-RELATED"/>
    <property type="match status" value="1"/>
</dbReference>
<dbReference type="InterPro" id="IPR036388">
    <property type="entry name" value="WH-like_DNA-bd_sf"/>
</dbReference>
<comment type="caution">
    <text evidence="5">The sequence shown here is derived from an EMBL/GenBank/DDBJ whole genome shotgun (WGS) entry which is preliminary data.</text>
</comment>
<keyword evidence="2 5" id="KW-0238">DNA-binding</keyword>
<evidence type="ECO:0000256" key="3">
    <source>
        <dbReference type="ARBA" id="ARBA00023163"/>
    </source>
</evidence>
<gene>
    <name evidence="5" type="ORF">RM423_20470</name>
</gene>
<dbReference type="InterPro" id="IPR018356">
    <property type="entry name" value="Tscrpt_reg_HTH_DeoR_CS"/>
</dbReference>
<dbReference type="SMART" id="SM01134">
    <property type="entry name" value="DeoRC"/>
    <property type="match status" value="1"/>
</dbReference>
<accession>A0ABU2JHL3</accession>
<dbReference type="InterPro" id="IPR014036">
    <property type="entry name" value="DeoR-like_C"/>
</dbReference>
<sequence length="266" mass="29047">MTGVSREIRERSQPLRRERIRQRVLEQGFARLDELARDFGVSLMTMHRDVDALESEGWLVKIRGGATANPSALVLAGVRERASAMRMEKAAIAAVGARMIRPGQSVFLDDSTTVLELVPFLVAQPPMTIATNFLPVTSAVGDVAGIDVHVLGGRYHPRQEACFGRQTIEAIAQLHADVVFMSTTAVSDGKCLHRSEETVMVRHALMGNAARRVLLVDHAKFGRPAPHLLCGVEEFDTVITDDGIDAEDLADLRERCADVQVASLSV</sequence>
<dbReference type="PANTHER" id="PTHR30363">
    <property type="entry name" value="HTH-TYPE TRANSCRIPTIONAL REGULATOR SRLR-RELATED"/>
    <property type="match status" value="1"/>
</dbReference>
<evidence type="ECO:0000313" key="5">
    <source>
        <dbReference type="EMBL" id="MDT0263753.1"/>
    </source>
</evidence>
<dbReference type="SMART" id="SM00420">
    <property type="entry name" value="HTH_DEOR"/>
    <property type="match status" value="1"/>
</dbReference>
<dbReference type="PROSITE" id="PS00894">
    <property type="entry name" value="HTH_DEOR_1"/>
    <property type="match status" value="1"/>
</dbReference>
<dbReference type="SUPFAM" id="SSF100950">
    <property type="entry name" value="NagB/RpiA/CoA transferase-like"/>
    <property type="match status" value="1"/>
</dbReference>
<dbReference type="PROSITE" id="PS51000">
    <property type="entry name" value="HTH_DEOR_2"/>
    <property type="match status" value="1"/>
</dbReference>
<feature type="domain" description="HTH deoR-type" evidence="4">
    <location>
        <begin position="13"/>
        <end position="68"/>
    </location>
</feature>
<dbReference type="Proteomes" id="UP001183176">
    <property type="component" value="Unassembled WGS sequence"/>
</dbReference>
<evidence type="ECO:0000256" key="1">
    <source>
        <dbReference type="ARBA" id="ARBA00023015"/>
    </source>
</evidence>
<keyword evidence="1" id="KW-0805">Transcription regulation</keyword>
<dbReference type="SUPFAM" id="SSF46785">
    <property type="entry name" value="Winged helix' DNA-binding domain"/>
    <property type="match status" value="1"/>
</dbReference>
<dbReference type="InterPro" id="IPR050313">
    <property type="entry name" value="Carb_Metab_HTH_regulators"/>
</dbReference>
<evidence type="ECO:0000259" key="4">
    <source>
        <dbReference type="PROSITE" id="PS51000"/>
    </source>
</evidence>
<protein>
    <submittedName>
        <fullName evidence="5">DeoR/GlpR family DNA-binding transcription regulator</fullName>
    </submittedName>
</protein>
<keyword evidence="3" id="KW-0804">Transcription</keyword>
<dbReference type="Pfam" id="PF00455">
    <property type="entry name" value="DeoRC"/>
    <property type="match status" value="1"/>
</dbReference>
<evidence type="ECO:0000313" key="6">
    <source>
        <dbReference type="Proteomes" id="UP001183176"/>
    </source>
</evidence>
<dbReference type="Pfam" id="PF08220">
    <property type="entry name" value="HTH_DeoR"/>
    <property type="match status" value="1"/>
</dbReference>
<dbReference type="InterPro" id="IPR037171">
    <property type="entry name" value="NagB/RpiA_transferase-like"/>
</dbReference>
<reference evidence="6" key="1">
    <citation type="submission" date="2023-07" db="EMBL/GenBank/DDBJ databases">
        <title>30 novel species of actinomycetes from the DSMZ collection.</title>
        <authorList>
            <person name="Nouioui I."/>
        </authorList>
    </citation>
    <scope>NUCLEOTIDE SEQUENCE [LARGE SCALE GENOMIC DNA]</scope>
    <source>
        <strain evidence="6">DSM 44399</strain>
    </source>
</reference>
<dbReference type="InterPro" id="IPR036390">
    <property type="entry name" value="WH_DNA-bd_sf"/>
</dbReference>
<organism evidence="5 6">
    <name type="scientific">Jatrophihabitans lederbergiae</name>
    <dbReference type="NCBI Taxonomy" id="3075547"/>
    <lineage>
        <taxon>Bacteria</taxon>
        <taxon>Bacillati</taxon>
        <taxon>Actinomycetota</taxon>
        <taxon>Actinomycetes</taxon>
        <taxon>Jatrophihabitantales</taxon>
        <taxon>Jatrophihabitantaceae</taxon>
        <taxon>Jatrophihabitans</taxon>
    </lineage>
</organism>
<keyword evidence="6" id="KW-1185">Reference proteome</keyword>
<dbReference type="RefSeq" id="WP_311424897.1">
    <property type="nucleotide sequence ID" value="NZ_JAVREH010000050.1"/>
</dbReference>
<dbReference type="Gene3D" id="1.10.10.10">
    <property type="entry name" value="Winged helix-like DNA-binding domain superfamily/Winged helix DNA-binding domain"/>
    <property type="match status" value="1"/>
</dbReference>
<proteinExistence type="predicted"/>
<dbReference type="GO" id="GO:0003677">
    <property type="term" value="F:DNA binding"/>
    <property type="evidence" value="ECO:0007669"/>
    <property type="project" value="UniProtKB-KW"/>
</dbReference>
<dbReference type="EMBL" id="JAVREH010000050">
    <property type="protein sequence ID" value="MDT0263753.1"/>
    <property type="molecule type" value="Genomic_DNA"/>
</dbReference>
<evidence type="ECO:0000256" key="2">
    <source>
        <dbReference type="ARBA" id="ARBA00023125"/>
    </source>
</evidence>
<dbReference type="InterPro" id="IPR001034">
    <property type="entry name" value="DeoR_HTH"/>
</dbReference>
<name>A0ABU2JHL3_9ACTN</name>